<dbReference type="GeneID" id="94847526"/>
<dbReference type="AlphaFoldDB" id="A0A1J4J3Q2"/>
<dbReference type="VEuPathDB" id="TrichDB:TRFO_39760"/>
<reference evidence="1" key="1">
    <citation type="submission" date="2016-10" db="EMBL/GenBank/DDBJ databases">
        <authorList>
            <person name="Benchimol M."/>
            <person name="Almeida L.G."/>
            <person name="Vasconcelos A.T."/>
            <person name="Perreira-Neves A."/>
            <person name="Rosa I.A."/>
            <person name="Tasca T."/>
            <person name="Bogo M.R."/>
            <person name="de Souza W."/>
        </authorList>
    </citation>
    <scope>NUCLEOTIDE SEQUENCE [LARGE SCALE GENOMIC DNA]</scope>
    <source>
        <strain evidence="1">K</strain>
    </source>
</reference>
<evidence type="ECO:0008006" key="3">
    <source>
        <dbReference type="Google" id="ProtNLM"/>
    </source>
</evidence>
<dbReference type="Proteomes" id="UP000179807">
    <property type="component" value="Unassembled WGS sequence"/>
</dbReference>
<dbReference type="InterPro" id="IPR029071">
    <property type="entry name" value="Ubiquitin-like_domsf"/>
</dbReference>
<dbReference type="SUPFAM" id="SSF54236">
    <property type="entry name" value="Ubiquitin-like"/>
    <property type="match status" value="1"/>
</dbReference>
<protein>
    <recommendedName>
        <fullName evidence="3">Ubiquitin-like domain-containing protein</fullName>
    </recommendedName>
</protein>
<accession>A0A1J4J3Q2</accession>
<name>A0A1J4J3Q2_9EUKA</name>
<evidence type="ECO:0000313" key="1">
    <source>
        <dbReference type="EMBL" id="OHS94054.1"/>
    </source>
</evidence>
<dbReference type="RefSeq" id="XP_068347191.1">
    <property type="nucleotide sequence ID" value="XM_068512822.1"/>
</dbReference>
<keyword evidence="2" id="KW-1185">Reference proteome</keyword>
<comment type="caution">
    <text evidence="1">The sequence shown here is derived from an EMBL/GenBank/DDBJ whole genome shotgun (WGS) entry which is preliminary data.</text>
</comment>
<gene>
    <name evidence="1" type="ORF">TRFO_39760</name>
</gene>
<organism evidence="1 2">
    <name type="scientific">Tritrichomonas foetus</name>
    <dbReference type="NCBI Taxonomy" id="1144522"/>
    <lineage>
        <taxon>Eukaryota</taxon>
        <taxon>Metamonada</taxon>
        <taxon>Parabasalia</taxon>
        <taxon>Tritrichomonadida</taxon>
        <taxon>Tritrichomonadidae</taxon>
        <taxon>Tritrichomonas</taxon>
    </lineage>
</organism>
<proteinExistence type="predicted"/>
<dbReference type="EMBL" id="MLAK01001353">
    <property type="protein sequence ID" value="OHS94054.1"/>
    <property type="molecule type" value="Genomic_DNA"/>
</dbReference>
<evidence type="ECO:0000313" key="2">
    <source>
        <dbReference type="Proteomes" id="UP000179807"/>
    </source>
</evidence>
<sequence>MLFFFQNRSVHYLYNISPMQKTEYGSPLAIGLNRFSDSCPSQEPVVSIEIKIYFPSKFIRKVLVSNIMKITSLRQSVVPNINCTFVFNGILIDEEKTFGYYNMRNNDVIVLSHQGNDNRWLRATHDSEQFHNHLKTMSNPRIASESYRIRDLQMMKCETRKKSIINMQKVIKRSNSCGIGYIPKEKVFPTIIPEVASEPMSDALQFIWGNE</sequence>